<organism evidence="2 3">
    <name type="scientific">Ceratopteris richardii</name>
    <name type="common">Triangle waterfern</name>
    <dbReference type="NCBI Taxonomy" id="49495"/>
    <lineage>
        <taxon>Eukaryota</taxon>
        <taxon>Viridiplantae</taxon>
        <taxon>Streptophyta</taxon>
        <taxon>Embryophyta</taxon>
        <taxon>Tracheophyta</taxon>
        <taxon>Polypodiopsida</taxon>
        <taxon>Polypodiidae</taxon>
        <taxon>Polypodiales</taxon>
        <taxon>Pteridineae</taxon>
        <taxon>Pteridaceae</taxon>
        <taxon>Parkerioideae</taxon>
        <taxon>Ceratopteris</taxon>
    </lineage>
</organism>
<feature type="compositionally biased region" description="Low complexity" evidence="1">
    <location>
        <begin position="123"/>
        <end position="140"/>
    </location>
</feature>
<gene>
    <name evidence="2" type="ORF">KP509_03G086800</name>
</gene>
<evidence type="ECO:0000256" key="1">
    <source>
        <dbReference type="SAM" id="MobiDB-lite"/>
    </source>
</evidence>
<keyword evidence="3" id="KW-1185">Reference proteome</keyword>
<evidence type="ECO:0000313" key="3">
    <source>
        <dbReference type="Proteomes" id="UP000825935"/>
    </source>
</evidence>
<reference evidence="2" key="1">
    <citation type="submission" date="2021-08" db="EMBL/GenBank/DDBJ databases">
        <title>WGS assembly of Ceratopteris richardii.</title>
        <authorList>
            <person name="Marchant D.B."/>
            <person name="Chen G."/>
            <person name="Jenkins J."/>
            <person name="Shu S."/>
            <person name="Leebens-Mack J."/>
            <person name="Grimwood J."/>
            <person name="Schmutz J."/>
            <person name="Soltis P."/>
            <person name="Soltis D."/>
            <person name="Chen Z.-H."/>
        </authorList>
    </citation>
    <scope>NUCLEOTIDE SEQUENCE</scope>
    <source>
        <strain evidence="2">Whitten #5841</strain>
        <tissue evidence="2">Leaf</tissue>
    </source>
</reference>
<feature type="compositionally biased region" description="Polar residues" evidence="1">
    <location>
        <begin position="148"/>
        <end position="168"/>
    </location>
</feature>
<name>A0A8T2V5S4_CERRI</name>
<dbReference type="AlphaFoldDB" id="A0A8T2V5S4"/>
<sequence length="168" mass="18665">MGRGNENAGFLEFPKSDPRASPSPLAAPAPRDLFMNFSPLLPDLDQPVLGSRFQTLRYTQVANDDLSPLWHANAELKAEQSSLLLKNSELLSQTLLLKLENQQLKQQLELKLQKEKKDEEHSAASSSVSSLSLDESLSFSDNDEEVNLMSTSSDDNNDEFYTSSESSE</sequence>
<feature type="region of interest" description="Disordered" evidence="1">
    <location>
        <begin position="115"/>
        <end position="168"/>
    </location>
</feature>
<protein>
    <submittedName>
        <fullName evidence="2">Uncharacterized protein</fullName>
    </submittedName>
</protein>
<dbReference type="Proteomes" id="UP000825935">
    <property type="component" value="Chromosome 3"/>
</dbReference>
<feature type="region of interest" description="Disordered" evidence="1">
    <location>
        <begin position="1"/>
        <end position="27"/>
    </location>
</feature>
<comment type="caution">
    <text evidence="2">The sequence shown here is derived from an EMBL/GenBank/DDBJ whole genome shotgun (WGS) entry which is preliminary data.</text>
</comment>
<accession>A0A8T2V5S4</accession>
<dbReference type="EMBL" id="CM035408">
    <property type="protein sequence ID" value="KAH7442398.1"/>
    <property type="molecule type" value="Genomic_DNA"/>
</dbReference>
<evidence type="ECO:0000313" key="2">
    <source>
        <dbReference type="EMBL" id="KAH7442398.1"/>
    </source>
</evidence>
<proteinExistence type="predicted"/>